<evidence type="ECO:0000313" key="3">
    <source>
        <dbReference type="EMBL" id="SHG36345.1"/>
    </source>
</evidence>
<dbReference type="Pfam" id="PF13473">
    <property type="entry name" value="Cupredoxin_1"/>
    <property type="match status" value="1"/>
</dbReference>
<evidence type="ECO:0000259" key="2">
    <source>
        <dbReference type="Pfam" id="PF13473"/>
    </source>
</evidence>
<dbReference type="Proteomes" id="UP000190675">
    <property type="component" value="Chromosome I"/>
</dbReference>
<evidence type="ECO:0000313" key="4">
    <source>
        <dbReference type="Proteomes" id="UP000190675"/>
    </source>
</evidence>
<organism evidence="3 4">
    <name type="scientific">Bradyrhizobium erythrophlei</name>
    <dbReference type="NCBI Taxonomy" id="1437360"/>
    <lineage>
        <taxon>Bacteria</taxon>
        <taxon>Pseudomonadati</taxon>
        <taxon>Pseudomonadota</taxon>
        <taxon>Alphaproteobacteria</taxon>
        <taxon>Hyphomicrobiales</taxon>
        <taxon>Nitrobacteraceae</taxon>
        <taxon>Bradyrhizobium</taxon>
    </lineage>
</organism>
<sequence length="117" mass="12724">MFAVPMMKRLTLAAAVCGIATLQAAPSQAQQATEIRLTYSNGQFQPSQVSAPADKPILFRVKNLDGKAMEFESTSLRVEKVVAAGTEGVINVRALKPGRYEFYDDFNDKARGALTVQ</sequence>
<dbReference type="Gene3D" id="2.60.40.420">
    <property type="entry name" value="Cupredoxins - blue copper proteins"/>
    <property type="match status" value="1"/>
</dbReference>
<protein>
    <submittedName>
        <fullName evidence="3">Cupredoxin-like domain-containing protein</fullName>
    </submittedName>
</protein>
<reference evidence="3 4" key="1">
    <citation type="submission" date="2016-11" db="EMBL/GenBank/DDBJ databases">
        <authorList>
            <person name="Jaros S."/>
            <person name="Januszkiewicz K."/>
            <person name="Wedrychowicz H."/>
        </authorList>
    </citation>
    <scope>NUCLEOTIDE SEQUENCE [LARGE SCALE GENOMIC DNA]</scope>
    <source>
        <strain evidence="3 4">GAS242</strain>
    </source>
</reference>
<evidence type="ECO:0000256" key="1">
    <source>
        <dbReference type="SAM" id="SignalP"/>
    </source>
</evidence>
<feature type="chain" id="PRO_5013223101" evidence="1">
    <location>
        <begin position="30"/>
        <end position="117"/>
    </location>
</feature>
<proteinExistence type="predicted"/>
<dbReference type="SUPFAM" id="SSF49503">
    <property type="entry name" value="Cupredoxins"/>
    <property type="match status" value="1"/>
</dbReference>
<feature type="signal peptide" evidence="1">
    <location>
        <begin position="1"/>
        <end position="29"/>
    </location>
</feature>
<accession>A0A1M5J7J7</accession>
<dbReference type="AlphaFoldDB" id="A0A1M5J7J7"/>
<keyword evidence="1" id="KW-0732">Signal</keyword>
<name>A0A1M5J7J7_9BRAD</name>
<gene>
    <name evidence="3" type="ORF">SAMN05444169_2043</name>
</gene>
<dbReference type="InterPro" id="IPR028096">
    <property type="entry name" value="EfeO_Cupredoxin"/>
</dbReference>
<dbReference type="InterPro" id="IPR008972">
    <property type="entry name" value="Cupredoxin"/>
</dbReference>
<feature type="domain" description="EfeO-type cupredoxin-like" evidence="2">
    <location>
        <begin position="16"/>
        <end position="116"/>
    </location>
</feature>
<dbReference type="EMBL" id="LT670818">
    <property type="protein sequence ID" value="SHG36345.1"/>
    <property type="molecule type" value="Genomic_DNA"/>
</dbReference>